<dbReference type="EMBL" id="JAAZQD010000002">
    <property type="protein sequence ID" value="NKZ38463.1"/>
    <property type="molecule type" value="Genomic_DNA"/>
</dbReference>
<accession>A0A846ZLZ8</accession>
<dbReference type="RefSeq" id="WP_168608777.1">
    <property type="nucleotide sequence ID" value="NZ_JAAZQD010000002.1"/>
</dbReference>
<feature type="domain" description="DUF4124" evidence="3">
    <location>
        <begin position="23"/>
        <end position="77"/>
    </location>
</feature>
<evidence type="ECO:0000313" key="4">
    <source>
        <dbReference type="EMBL" id="NKZ38463.1"/>
    </source>
</evidence>
<dbReference type="Pfam" id="PF13511">
    <property type="entry name" value="DUF4124"/>
    <property type="match status" value="1"/>
</dbReference>
<dbReference type="Proteomes" id="UP000541636">
    <property type="component" value="Unassembled WGS sequence"/>
</dbReference>
<dbReference type="AlphaFoldDB" id="A0A846ZLZ8"/>
<name>A0A846ZLZ8_9GAMM</name>
<feature type="compositionally biased region" description="Pro residues" evidence="1">
    <location>
        <begin position="65"/>
        <end position="96"/>
    </location>
</feature>
<proteinExistence type="predicted"/>
<evidence type="ECO:0000256" key="2">
    <source>
        <dbReference type="SAM" id="SignalP"/>
    </source>
</evidence>
<protein>
    <submittedName>
        <fullName evidence="4">DUF4124 domain-containing protein</fullName>
    </submittedName>
</protein>
<keyword evidence="5" id="KW-1185">Reference proteome</keyword>
<feature type="region of interest" description="Disordered" evidence="1">
    <location>
        <begin position="53"/>
        <end position="96"/>
    </location>
</feature>
<dbReference type="InterPro" id="IPR025392">
    <property type="entry name" value="DUF4124"/>
</dbReference>
<evidence type="ECO:0000313" key="5">
    <source>
        <dbReference type="Proteomes" id="UP000541636"/>
    </source>
</evidence>
<evidence type="ECO:0000256" key="1">
    <source>
        <dbReference type="SAM" id="MobiDB-lite"/>
    </source>
</evidence>
<feature type="compositionally biased region" description="Polar residues" evidence="1">
    <location>
        <begin position="53"/>
        <end position="62"/>
    </location>
</feature>
<organism evidence="4 5">
    <name type="scientific">Oleiagrimonas citrea</name>
    <dbReference type="NCBI Taxonomy" id="1665687"/>
    <lineage>
        <taxon>Bacteria</taxon>
        <taxon>Pseudomonadati</taxon>
        <taxon>Pseudomonadota</taxon>
        <taxon>Gammaproteobacteria</taxon>
        <taxon>Lysobacterales</taxon>
        <taxon>Rhodanobacteraceae</taxon>
        <taxon>Oleiagrimonas</taxon>
    </lineage>
</organism>
<evidence type="ECO:0000259" key="3">
    <source>
        <dbReference type="Pfam" id="PF13511"/>
    </source>
</evidence>
<comment type="caution">
    <text evidence="4">The sequence shown here is derived from an EMBL/GenBank/DDBJ whole genome shotgun (WGS) entry which is preliminary data.</text>
</comment>
<keyword evidence="2" id="KW-0732">Signal</keyword>
<feature type="signal peptide" evidence="2">
    <location>
        <begin position="1"/>
        <end position="33"/>
    </location>
</feature>
<sequence>MARHLSAYARRAALRRGLPLLLLSLLISAPAAADTIYKCTDRNGQVSYQDTPCTKASKQQTLDMPAPPPVSHPPAAPPSAPPEPPPARIAPAPRPEPAPVTIPQLYSCVRATDGKVYVSRNGHPNAYLAPLGMLGAFQLPLANTYGGKNAARRAASDPQLARGRITKGLVSGHYTWVQDRCRPMSPYEICLTLRGQLDEVEDKIRKAFRSDRPPLERQAAALRKDMVGCNR</sequence>
<reference evidence="4 5" key="1">
    <citation type="journal article" date="2017" name="Int. J. Syst. Evol. Microbiol.">
        <title>Oleiagrimonas citrea sp. nov., a marine bacterium isolated from tidal flat sediment and emended description of the genus Oleiagrimonas Fang et al. 2015 and Oleiagrimonas soli.</title>
        <authorList>
            <person name="Yang S.H."/>
            <person name="Seo H.S."/>
            <person name="Seong C.N."/>
            <person name="Kwon K.K."/>
        </authorList>
    </citation>
    <scope>NUCLEOTIDE SEQUENCE [LARGE SCALE GENOMIC DNA]</scope>
    <source>
        <strain evidence="4 5">MEBiC09124</strain>
    </source>
</reference>
<gene>
    <name evidence="4" type="ORF">HF690_05765</name>
</gene>
<feature type="chain" id="PRO_5032365279" evidence="2">
    <location>
        <begin position="34"/>
        <end position="231"/>
    </location>
</feature>